<comment type="caution">
    <text evidence="2">The sequence shown here is derived from an EMBL/GenBank/DDBJ whole genome shotgun (WGS) entry which is preliminary data.</text>
</comment>
<organism evidence="2 3">
    <name type="scientific">Chiloscyllium punctatum</name>
    <name type="common">Brownbanded bambooshark</name>
    <name type="synonym">Hemiscyllium punctatum</name>
    <dbReference type="NCBI Taxonomy" id="137246"/>
    <lineage>
        <taxon>Eukaryota</taxon>
        <taxon>Metazoa</taxon>
        <taxon>Chordata</taxon>
        <taxon>Craniata</taxon>
        <taxon>Vertebrata</taxon>
        <taxon>Chondrichthyes</taxon>
        <taxon>Elasmobranchii</taxon>
        <taxon>Galeomorphii</taxon>
        <taxon>Galeoidea</taxon>
        <taxon>Orectolobiformes</taxon>
        <taxon>Hemiscylliidae</taxon>
        <taxon>Chiloscyllium</taxon>
    </lineage>
</organism>
<dbReference type="Gene3D" id="3.40.50.1460">
    <property type="match status" value="1"/>
</dbReference>
<dbReference type="Proteomes" id="UP000287033">
    <property type="component" value="Unassembled WGS sequence"/>
</dbReference>
<dbReference type="GO" id="GO:0016255">
    <property type="term" value="P:attachment of GPI anchor to protein"/>
    <property type="evidence" value="ECO:0007669"/>
    <property type="project" value="InterPro"/>
</dbReference>
<proteinExistence type="predicted"/>
<evidence type="ECO:0000313" key="2">
    <source>
        <dbReference type="EMBL" id="GCC40371.1"/>
    </source>
</evidence>
<dbReference type="PANTHER" id="PTHR48067">
    <property type="entry name" value="GPI-ANCHOR TRANSAMIDASE"/>
    <property type="match status" value="1"/>
</dbReference>
<dbReference type="GO" id="GO:0003923">
    <property type="term" value="F:GPI-anchor transamidase activity"/>
    <property type="evidence" value="ECO:0007669"/>
    <property type="project" value="InterPro"/>
</dbReference>
<accession>A0A401TCI8</accession>
<dbReference type="InterPro" id="IPR028361">
    <property type="entry name" value="GPI_transamidase"/>
</dbReference>
<dbReference type="GO" id="GO:0042765">
    <property type="term" value="C:GPI-anchor transamidase complex"/>
    <property type="evidence" value="ECO:0007669"/>
    <property type="project" value="InterPro"/>
</dbReference>
<name>A0A401TCI8_CHIPU</name>
<evidence type="ECO:0008006" key="4">
    <source>
        <dbReference type="Google" id="ProtNLM"/>
    </source>
</evidence>
<dbReference type="PANTHER" id="PTHR48067:SF1">
    <property type="entry name" value="GPI-ANCHOR TRANSAMIDASE"/>
    <property type="match status" value="1"/>
</dbReference>
<evidence type="ECO:0000313" key="3">
    <source>
        <dbReference type="Proteomes" id="UP000287033"/>
    </source>
</evidence>
<protein>
    <recommendedName>
        <fullName evidence="4">GPI-anchor transamidase</fullName>
    </recommendedName>
</protein>
<keyword evidence="3" id="KW-1185">Reference proteome</keyword>
<reference evidence="2 3" key="1">
    <citation type="journal article" date="2018" name="Nat. Ecol. Evol.">
        <title>Shark genomes provide insights into elasmobranch evolution and the origin of vertebrates.</title>
        <authorList>
            <person name="Hara Y"/>
            <person name="Yamaguchi K"/>
            <person name="Onimaru K"/>
            <person name="Kadota M"/>
            <person name="Koyanagi M"/>
            <person name="Keeley SD"/>
            <person name="Tatsumi K"/>
            <person name="Tanaka K"/>
            <person name="Motone F"/>
            <person name="Kageyama Y"/>
            <person name="Nozu R"/>
            <person name="Adachi N"/>
            <person name="Nishimura O"/>
            <person name="Nakagawa R"/>
            <person name="Tanegashima C"/>
            <person name="Kiyatake I"/>
            <person name="Matsumoto R"/>
            <person name="Murakumo K"/>
            <person name="Nishida K"/>
            <person name="Terakita A"/>
            <person name="Kuratani S"/>
            <person name="Sato K"/>
            <person name="Hyodo S Kuraku.S."/>
        </authorList>
    </citation>
    <scope>NUCLEOTIDE SEQUENCE [LARGE SCALE GENOMIC DNA]</scope>
</reference>
<feature type="non-terminal residue" evidence="2">
    <location>
        <position position="1"/>
    </location>
</feature>
<evidence type="ECO:0000256" key="1">
    <source>
        <dbReference type="ARBA" id="ARBA00022729"/>
    </source>
</evidence>
<dbReference type="STRING" id="137246.A0A401TCI8"/>
<dbReference type="AlphaFoldDB" id="A0A401TCI8"/>
<keyword evidence="1" id="KW-0732">Signal</keyword>
<gene>
    <name evidence="2" type="ORF">chiPu_0024259</name>
</gene>
<sequence length="121" mass="13529">YHELLFIIDTCQGASMYERFYSPNILALASSQIGEDSLSHQPDLAIGVHLMDRYTYYLLEFLEDIHPASQNNMNDLVSSLDAGVSSWIIPIKELALFSICLMINCVETGPLKKCGPDQRCG</sequence>
<dbReference type="EMBL" id="BEZZ01035913">
    <property type="protein sequence ID" value="GCC40371.1"/>
    <property type="molecule type" value="Genomic_DNA"/>
</dbReference>
<dbReference type="OrthoDB" id="192611at2759"/>